<dbReference type="GO" id="GO:0015485">
    <property type="term" value="F:cholesterol binding"/>
    <property type="evidence" value="ECO:0000318"/>
    <property type="project" value="GO_Central"/>
</dbReference>
<keyword evidence="7" id="KW-1133">Transmembrane helix</keyword>
<dbReference type="PANTHER" id="PTHR15351">
    <property type="entry name" value="ERLIN (ER LIPID RAFT ASSOCIATED PROTEIN) HOMOLOG"/>
    <property type="match status" value="1"/>
</dbReference>
<dbReference type="CDD" id="cd03406">
    <property type="entry name" value="SPFH_like_u3"/>
    <property type="match status" value="1"/>
</dbReference>
<evidence type="ECO:0000256" key="13">
    <source>
        <dbReference type="SAM" id="MobiDB-lite"/>
    </source>
</evidence>
<evidence type="ECO:0000256" key="4">
    <source>
        <dbReference type="ARBA" id="ARBA00022692"/>
    </source>
</evidence>
<dbReference type="SMART" id="SM00244">
    <property type="entry name" value="PHB"/>
    <property type="match status" value="1"/>
</dbReference>
<evidence type="ECO:0000259" key="14">
    <source>
        <dbReference type="SMART" id="SM00244"/>
    </source>
</evidence>
<dbReference type="GO" id="GO:0032933">
    <property type="term" value="P:SREBP signaling pathway"/>
    <property type="evidence" value="ECO:0000318"/>
    <property type="project" value="GO_Central"/>
</dbReference>
<comment type="subcellular location">
    <subcellularLocation>
        <location evidence="1">Endoplasmic reticulum membrane</location>
        <topology evidence="1">Single-pass type II membrane protein</topology>
    </subcellularLocation>
</comment>
<keyword evidence="9" id="KW-0472">Membrane</keyword>
<dbReference type="PANTHER" id="PTHR15351:SF4">
    <property type="entry name" value="ERLIN-2"/>
    <property type="match status" value="1"/>
</dbReference>
<dbReference type="InParanoid" id="A0A803TJQ3"/>
<gene>
    <name evidence="15" type="primary">ERLIN2</name>
</gene>
<evidence type="ECO:0000256" key="1">
    <source>
        <dbReference type="ARBA" id="ARBA00004648"/>
    </source>
</evidence>
<dbReference type="AlphaFoldDB" id="A0A803TJQ3"/>
<dbReference type="GO" id="GO:0005789">
    <property type="term" value="C:endoplasmic reticulum membrane"/>
    <property type="evidence" value="ECO:0000318"/>
    <property type="project" value="GO_Central"/>
</dbReference>
<evidence type="ECO:0000256" key="5">
    <source>
        <dbReference type="ARBA" id="ARBA00022824"/>
    </source>
</evidence>
<keyword evidence="10" id="KW-1207">Sterol metabolism</keyword>
<keyword evidence="11" id="KW-0325">Glycoprotein</keyword>
<dbReference type="InterPro" id="IPR001107">
    <property type="entry name" value="Band_7"/>
</dbReference>
<dbReference type="Gene3D" id="3.30.479.30">
    <property type="entry name" value="Band 7 domain"/>
    <property type="match status" value="1"/>
</dbReference>
<evidence type="ECO:0000256" key="10">
    <source>
        <dbReference type="ARBA" id="ARBA00023166"/>
    </source>
</evidence>
<evidence type="ECO:0000256" key="12">
    <source>
        <dbReference type="ARBA" id="ARBA00023221"/>
    </source>
</evidence>
<dbReference type="GeneTree" id="ENSGT00390000014666"/>
<dbReference type="GeneID" id="100552413"/>
<dbReference type="Proteomes" id="UP000001646">
    <property type="component" value="Unplaced"/>
</dbReference>
<reference evidence="15" key="2">
    <citation type="submission" date="2025-08" db="UniProtKB">
        <authorList>
            <consortium name="Ensembl"/>
        </authorList>
    </citation>
    <scope>IDENTIFICATION</scope>
</reference>
<keyword evidence="3" id="KW-0153">Cholesterol metabolism</keyword>
<dbReference type="InterPro" id="IPR036013">
    <property type="entry name" value="Band_7/SPFH_dom_sf"/>
</dbReference>
<keyword evidence="12" id="KW-0753">Steroid metabolism</keyword>
<evidence type="ECO:0000256" key="7">
    <source>
        <dbReference type="ARBA" id="ARBA00022989"/>
    </source>
</evidence>
<dbReference type="GO" id="GO:0031625">
    <property type="term" value="F:ubiquitin protein ligase binding"/>
    <property type="evidence" value="ECO:0007669"/>
    <property type="project" value="Ensembl"/>
</dbReference>
<evidence type="ECO:0000313" key="15">
    <source>
        <dbReference type="Ensembl" id="ENSACAP00000035443.1"/>
    </source>
</evidence>
<organism evidence="15 16">
    <name type="scientific">Anolis carolinensis</name>
    <name type="common">Green anole</name>
    <name type="synonym">American chameleon</name>
    <dbReference type="NCBI Taxonomy" id="28377"/>
    <lineage>
        <taxon>Eukaryota</taxon>
        <taxon>Metazoa</taxon>
        <taxon>Chordata</taxon>
        <taxon>Craniata</taxon>
        <taxon>Vertebrata</taxon>
        <taxon>Euteleostomi</taxon>
        <taxon>Lepidosauria</taxon>
        <taxon>Squamata</taxon>
        <taxon>Bifurcata</taxon>
        <taxon>Unidentata</taxon>
        <taxon>Episquamata</taxon>
        <taxon>Toxicofera</taxon>
        <taxon>Iguania</taxon>
        <taxon>Dactyloidae</taxon>
        <taxon>Anolis</taxon>
    </lineage>
</organism>
<dbReference type="GO" id="GO:0032991">
    <property type="term" value="C:protein-containing complex"/>
    <property type="evidence" value="ECO:0007669"/>
    <property type="project" value="Ensembl"/>
</dbReference>
<comment type="similarity">
    <text evidence="2">Belongs to the band 7/mec-2 family.</text>
</comment>
<dbReference type="RefSeq" id="XP_003226774.4">
    <property type="nucleotide sequence ID" value="XM_003226726.4"/>
</dbReference>
<reference evidence="15" key="1">
    <citation type="submission" date="2009-12" db="EMBL/GenBank/DDBJ databases">
        <title>The Genome Sequence of Anolis carolinensis (Green Anole Lizard).</title>
        <authorList>
            <consortium name="The Genome Sequencing Platform"/>
            <person name="Di Palma F."/>
            <person name="Alfoldi J."/>
            <person name="Heiman D."/>
            <person name="Young S."/>
            <person name="Grabherr M."/>
            <person name="Johnson J."/>
            <person name="Lander E.S."/>
            <person name="Lindblad-Toh K."/>
        </authorList>
    </citation>
    <scope>NUCLEOTIDE SEQUENCE [LARGE SCALE GENOMIC DNA]</scope>
    <source>
        <strain evidence="15">JBL SC #1</strain>
    </source>
</reference>
<evidence type="ECO:0000256" key="11">
    <source>
        <dbReference type="ARBA" id="ARBA00023180"/>
    </source>
</evidence>
<evidence type="ECO:0000256" key="6">
    <source>
        <dbReference type="ARBA" id="ARBA00022968"/>
    </source>
</evidence>
<feature type="region of interest" description="Disordered" evidence="13">
    <location>
        <begin position="355"/>
        <end position="381"/>
    </location>
</feature>
<evidence type="ECO:0000256" key="2">
    <source>
        <dbReference type="ARBA" id="ARBA00008164"/>
    </source>
</evidence>
<keyword evidence="4" id="KW-0812">Transmembrane</keyword>
<accession>A0A803TJQ3</accession>
<dbReference type="GO" id="GO:0008203">
    <property type="term" value="P:cholesterol metabolic process"/>
    <property type="evidence" value="ECO:0007669"/>
    <property type="project" value="UniProtKB-KW"/>
</dbReference>
<dbReference type="GO" id="GO:0045717">
    <property type="term" value="P:negative regulation of fatty acid biosynthetic process"/>
    <property type="evidence" value="ECO:0007669"/>
    <property type="project" value="Ensembl"/>
</dbReference>
<evidence type="ECO:0000313" key="16">
    <source>
        <dbReference type="Proteomes" id="UP000001646"/>
    </source>
</evidence>
<dbReference type="GO" id="GO:0045541">
    <property type="term" value="P:negative regulation of cholesterol biosynthetic process"/>
    <property type="evidence" value="ECO:0007669"/>
    <property type="project" value="Ensembl"/>
</dbReference>
<proteinExistence type="inferred from homology"/>
<protein>
    <submittedName>
        <fullName evidence="15">ER lipid raft associated 2</fullName>
    </submittedName>
</protein>
<dbReference type="FunFam" id="3.30.479.30:FF:000009">
    <property type="entry name" value="Erlin-2 isoform 1"/>
    <property type="match status" value="1"/>
</dbReference>
<keyword evidence="6" id="KW-0735">Signal-anchor</keyword>
<keyword evidence="8" id="KW-0443">Lipid metabolism</keyword>
<dbReference type="InterPro" id="IPR033294">
    <property type="entry name" value="Erlin1/2"/>
</dbReference>
<reference evidence="15" key="3">
    <citation type="submission" date="2025-09" db="UniProtKB">
        <authorList>
            <consortium name="Ensembl"/>
        </authorList>
    </citation>
    <scope>IDENTIFICATION</scope>
</reference>
<dbReference type="Pfam" id="PF01145">
    <property type="entry name" value="Band_7"/>
    <property type="match status" value="1"/>
</dbReference>
<evidence type="ECO:0000256" key="3">
    <source>
        <dbReference type="ARBA" id="ARBA00022548"/>
    </source>
</evidence>
<dbReference type="GO" id="GO:0045121">
    <property type="term" value="C:membrane raft"/>
    <property type="evidence" value="ECO:0007669"/>
    <property type="project" value="Ensembl"/>
</dbReference>
<dbReference type="GO" id="GO:0005829">
    <property type="term" value="C:cytosol"/>
    <property type="evidence" value="ECO:0007669"/>
    <property type="project" value="Ensembl"/>
</dbReference>
<name>A0A803TJQ3_ANOCA</name>
<dbReference type="GO" id="GO:0036503">
    <property type="term" value="P:ERAD pathway"/>
    <property type="evidence" value="ECO:0007669"/>
    <property type="project" value="Ensembl"/>
</dbReference>
<evidence type="ECO:0000256" key="9">
    <source>
        <dbReference type="ARBA" id="ARBA00023136"/>
    </source>
</evidence>
<keyword evidence="16" id="KW-1185">Reference proteome</keyword>
<keyword evidence="5" id="KW-0256">Endoplasmic reticulum</keyword>
<feature type="domain" description="Band 7" evidence="14">
    <location>
        <begin position="67"/>
        <end position="233"/>
    </location>
</feature>
<dbReference type="Ensembl" id="ENSACAT00000045858.1">
    <property type="protein sequence ID" value="ENSACAP00000035443.1"/>
    <property type="gene ID" value="ENSACAG00000043431.1"/>
</dbReference>
<dbReference type="GO" id="GO:0005886">
    <property type="term" value="C:plasma membrane"/>
    <property type="evidence" value="ECO:0007669"/>
    <property type="project" value="Ensembl"/>
</dbReference>
<sequence length="381" mass="42076">MGRGYNVRAFEAAAAKADAVTKATTRKWRPQGGQELRAEQAVTLSGMTQLGAIAALAASLVAAALFSAIHKIEEGHIGVYYRGGALLTSTSGPGFHLMLPFITSFKSVQTTLQTDEVKNVPCGTSGGVMIYFDRIEVVNFLIQSAVYDIVKNFTADYDKALIFNKIHHELNQFCSVHTLQEVYIELFDQIDENLKLALQQDLTSMAPGLIIQAVRVTKPNIPEAIRRNYELMESEKTKLLIAAQKQKVVEKEAETERKKALIEAEKIAQVAEITYGQKVMEKETEKRISEIEDAAFLAREKAKADAECYTAVKAAEANKLKLTPEYLQLMKYKAIASNSKIYFGKDIPNMFMDHAGTPAKSSEGSTEELRDENWLGAGPGL</sequence>
<evidence type="ECO:0000256" key="8">
    <source>
        <dbReference type="ARBA" id="ARBA00023098"/>
    </source>
</evidence>